<name>A0A7J5U6F3_9BACT</name>
<evidence type="ECO:0000256" key="1">
    <source>
        <dbReference type="ARBA" id="ARBA00022801"/>
    </source>
</evidence>
<comment type="caution">
    <text evidence="3">The sequence shown here is derived from an EMBL/GenBank/DDBJ whole genome shotgun (WGS) entry which is preliminary data.</text>
</comment>
<dbReference type="GO" id="GO:0052757">
    <property type="term" value="F:chondroitin hydrolase activity"/>
    <property type="evidence" value="ECO:0007669"/>
    <property type="project" value="TreeGrafter"/>
</dbReference>
<comment type="similarity">
    <text evidence="2">Belongs to the glycosyl hydrolase 88 family.</text>
</comment>
<organism evidence="3 4">
    <name type="scientific">Rudanella paleaurantiibacter</name>
    <dbReference type="NCBI Taxonomy" id="2614655"/>
    <lineage>
        <taxon>Bacteria</taxon>
        <taxon>Pseudomonadati</taxon>
        <taxon>Bacteroidota</taxon>
        <taxon>Cytophagia</taxon>
        <taxon>Cytophagales</taxon>
        <taxon>Cytophagaceae</taxon>
        <taxon>Rudanella</taxon>
    </lineage>
</organism>
<evidence type="ECO:0000256" key="2">
    <source>
        <dbReference type="ARBA" id="ARBA00038358"/>
    </source>
</evidence>
<dbReference type="EMBL" id="WELI01000001">
    <property type="protein sequence ID" value="KAB7733167.1"/>
    <property type="molecule type" value="Genomic_DNA"/>
</dbReference>
<proteinExistence type="inferred from homology"/>
<keyword evidence="1 3" id="KW-0378">Hydrolase</keyword>
<dbReference type="GO" id="GO:0000272">
    <property type="term" value="P:polysaccharide catabolic process"/>
    <property type="evidence" value="ECO:0007669"/>
    <property type="project" value="TreeGrafter"/>
</dbReference>
<dbReference type="Proteomes" id="UP000488299">
    <property type="component" value="Unassembled WGS sequence"/>
</dbReference>
<evidence type="ECO:0000313" key="3">
    <source>
        <dbReference type="EMBL" id="KAB7733167.1"/>
    </source>
</evidence>
<sequence>MVQSNNSLTPAYLSAKLQRFWELSARKIRLIEKQYDARKGSPVFTVQGRYTTRGWTEWTQGFQYGSAIVQFDATGDAEFLDLGRAQTLQSMAPHVSHVGVHDHGFNNVSTYGNLLRLMREGKIPTNEWEANFYALALKISGAVQANRWTPIQSVAPGMPEAGFIHSFNGPHSLFVDTIRSCRALVVSHLLGHTFQAENDRRISLLERALLHIDATARFSVYYGEGRDSYDIWGRTAHESVFNVTDGNYRCPNSQQGYTGFSTWTRGLAWAMCGFAEELEALPLLSDTDLDRLGGRAAIEAMMLKGARATCDFFLQHTPTDGVPYWDTGAPNLYKLGDYLNRPAEPYNDHEPVDSSAAAIGAQGLLRLGHYLQQNGRDVEAGRRYWQAGLTVLDTLLQEPYLSTDPAHEGLLLHSIYHRPNGWDYTPEGSQIPCGESSMWGDYHMRELALYVQRIIDGGPYYAFFNCVPTPNQ</sequence>
<dbReference type="AlphaFoldDB" id="A0A7J5U6F3"/>
<dbReference type="Gene3D" id="1.50.10.10">
    <property type="match status" value="1"/>
</dbReference>
<dbReference type="PANTHER" id="PTHR36845:SF1">
    <property type="entry name" value="HYDROLASE, PUTATIVE (AFU_ORTHOLOGUE AFUA_7G05090)-RELATED"/>
    <property type="match status" value="1"/>
</dbReference>
<dbReference type="InterPro" id="IPR012341">
    <property type="entry name" value="6hp_glycosidase-like_sf"/>
</dbReference>
<protein>
    <submittedName>
        <fullName evidence="3">Glycosyl hydrolase</fullName>
    </submittedName>
</protein>
<dbReference type="InterPro" id="IPR052369">
    <property type="entry name" value="UG_Glycosaminoglycan_Hydrolase"/>
</dbReference>
<accession>A0A7J5U6F3</accession>
<dbReference type="SUPFAM" id="SSF48208">
    <property type="entry name" value="Six-hairpin glycosidases"/>
    <property type="match status" value="1"/>
</dbReference>
<gene>
    <name evidence="3" type="ORF">F5984_04325</name>
</gene>
<dbReference type="InterPro" id="IPR008928">
    <property type="entry name" value="6-hairpin_glycosidase_sf"/>
</dbReference>
<dbReference type="RefSeq" id="WP_152123005.1">
    <property type="nucleotide sequence ID" value="NZ_WELI01000001.1"/>
</dbReference>
<dbReference type="PANTHER" id="PTHR36845">
    <property type="entry name" value="HYDROLASE, PUTATIVE (AFU_ORTHOLOGUE AFUA_7G05090)-RELATED"/>
    <property type="match status" value="1"/>
</dbReference>
<reference evidence="3 4" key="1">
    <citation type="submission" date="2019-10" db="EMBL/GenBank/DDBJ databases">
        <title>Rudanella paleaurantiibacter sp. nov., isolated from sludge.</title>
        <authorList>
            <person name="Xu S.Q."/>
        </authorList>
    </citation>
    <scope>NUCLEOTIDE SEQUENCE [LARGE SCALE GENOMIC DNA]</scope>
    <source>
        <strain evidence="3 4">HX-22-17</strain>
    </source>
</reference>
<keyword evidence="4" id="KW-1185">Reference proteome</keyword>
<evidence type="ECO:0000313" key="4">
    <source>
        <dbReference type="Proteomes" id="UP000488299"/>
    </source>
</evidence>